<dbReference type="InterPro" id="IPR011008">
    <property type="entry name" value="Dimeric_a/b-barrel"/>
</dbReference>
<reference evidence="2" key="2">
    <citation type="submission" date="2021-04" db="EMBL/GenBank/DDBJ databases">
        <authorList>
            <person name="Gilroy R."/>
        </authorList>
    </citation>
    <scope>NUCLEOTIDE SEQUENCE</scope>
    <source>
        <strain evidence="2">ChiGjej6B6-14162</strain>
    </source>
</reference>
<proteinExistence type="predicted"/>
<dbReference type="SUPFAM" id="SSF54909">
    <property type="entry name" value="Dimeric alpha+beta barrel"/>
    <property type="match status" value="1"/>
</dbReference>
<dbReference type="GO" id="GO:0004497">
    <property type="term" value="F:monooxygenase activity"/>
    <property type="evidence" value="ECO:0007669"/>
    <property type="project" value="UniProtKB-KW"/>
</dbReference>
<name>A0A9D1X7N4_9BACT</name>
<keyword evidence="2" id="KW-0560">Oxidoreductase</keyword>
<dbReference type="AlphaFoldDB" id="A0A9D1X7N4"/>
<dbReference type="EMBL" id="DXEL01000037">
    <property type="protein sequence ID" value="HIX74358.1"/>
    <property type="molecule type" value="Genomic_DNA"/>
</dbReference>
<dbReference type="PANTHER" id="PTHR33336">
    <property type="entry name" value="QUINOL MONOOXYGENASE YGIN-RELATED"/>
    <property type="match status" value="1"/>
</dbReference>
<evidence type="ECO:0000313" key="2">
    <source>
        <dbReference type="EMBL" id="HIX74358.1"/>
    </source>
</evidence>
<evidence type="ECO:0000259" key="1">
    <source>
        <dbReference type="PROSITE" id="PS51725"/>
    </source>
</evidence>
<gene>
    <name evidence="2" type="ORF">H9977_04920</name>
</gene>
<accession>A0A9D1X7N4</accession>
<dbReference type="InterPro" id="IPR007138">
    <property type="entry name" value="ABM_dom"/>
</dbReference>
<comment type="caution">
    <text evidence="2">The sequence shown here is derived from an EMBL/GenBank/DDBJ whole genome shotgun (WGS) entry which is preliminary data.</text>
</comment>
<evidence type="ECO:0000313" key="3">
    <source>
        <dbReference type="Proteomes" id="UP000886740"/>
    </source>
</evidence>
<dbReference type="InterPro" id="IPR050744">
    <property type="entry name" value="AI-2_Isomerase_LsrG"/>
</dbReference>
<keyword evidence="2" id="KW-0503">Monooxygenase</keyword>
<dbReference type="Pfam" id="PF03992">
    <property type="entry name" value="ABM"/>
    <property type="match status" value="1"/>
</dbReference>
<protein>
    <submittedName>
        <fullName evidence="2">Antibiotic biosynthesis monooxygenase</fullName>
    </submittedName>
</protein>
<feature type="domain" description="ABM" evidence="1">
    <location>
        <begin position="25"/>
        <end position="117"/>
    </location>
</feature>
<dbReference type="GO" id="GO:0005829">
    <property type="term" value="C:cytosol"/>
    <property type="evidence" value="ECO:0007669"/>
    <property type="project" value="TreeGrafter"/>
</dbReference>
<dbReference type="PROSITE" id="PS51725">
    <property type="entry name" value="ABM"/>
    <property type="match status" value="1"/>
</dbReference>
<dbReference type="PANTHER" id="PTHR33336:SF1">
    <property type="entry name" value="(4S)-4-HYDROXY-5-PHOSPHONOOXYPENTANE-2,3-DIONE ISOMERASE"/>
    <property type="match status" value="1"/>
</dbReference>
<sequence>MACSGGVSSEGQAASPAMDKSTMEVVLNIQKKVKPEFVSAFRASFEKCKVSTVKEPGCISYGMYQSYSDSTLFFIEEVWKNDGELAKHGQTDHLKLHLSEIKDMNDPGFNGFRRKIFVCPEANK</sequence>
<reference evidence="2" key="1">
    <citation type="journal article" date="2021" name="PeerJ">
        <title>Extensive microbial diversity within the chicken gut microbiome revealed by metagenomics and culture.</title>
        <authorList>
            <person name="Gilroy R."/>
            <person name="Ravi A."/>
            <person name="Getino M."/>
            <person name="Pursley I."/>
            <person name="Horton D.L."/>
            <person name="Alikhan N.F."/>
            <person name="Baker D."/>
            <person name="Gharbi K."/>
            <person name="Hall N."/>
            <person name="Watson M."/>
            <person name="Adriaenssens E.M."/>
            <person name="Foster-Nyarko E."/>
            <person name="Jarju S."/>
            <person name="Secka A."/>
            <person name="Antonio M."/>
            <person name="Oren A."/>
            <person name="Chaudhuri R.R."/>
            <person name="La Ragione R."/>
            <person name="Hildebrand F."/>
            <person name="Pallen M.J."/>
        </authorList>
    </citation>
    <scope>NUCLEOTIDE SEQUENCE</scope>
    <source>
        <strain evidence="2">ChiGjej6B6-14162</strain>
    </source>
</reference>
<dbReference type="Proteomes" id="UP000886740">
    <property type="component" value="Unassembled WGS sequence"/>
</dbReference>
<organism evidence="2 3">
    <name type="scientific">Candidatus Parabacteroides intestinipullorum</name>
    <dbReference type="NCBI Taxonomy" id="2838723"/>
    <lineage>
        <taxon>Bacteria</taxon>
        <taxon>Pseudomonadati</taxon>
        <taxon>Bacteroidota</taxon>
        <taxon>Bacteroidia</taxon>
        <taxon>Bacteroidales</taxon>
        <taxon>Tannerellaceae</taxon>
        <taxon>Parabacteroides</taxon>
    </lineage>
</organism>
<dbReference type="Gene3D" id="3.30.70.100">
    <property type="match status" value="1"/>
</dbReference>